<dbReference type="InterPro" id="IPR051465">
    <property type="entry name" value="Cell_Envelope_Struct_Comp"/>
</dbReference>
<name>K9YNS5_CYASC</name>
<dbReference type="PROSITE" id="PS51272">
    <property type="entry name" value="SLH"/>
    <property type="match status" value="1"/>
</dbReference>
<evidence type="ECO:0000256" key="1">
    <source>
        <dbReference type="ARBA" id="ARBA00008769"/>
    </source>
</evidence>
<protein>
    <submittedName>
        <fullName evidence="4">Cyanobacterial porin</fullName>
    </submittedName>
</protein>
<organism evidence="4 5">
    <name type="scientific">Cyanobacterium stanieri (strain ATCC 29140 / PCC 7202)</name>
    <dbReference type="NCBI Taxonomy" id="292563"/>
    <lineage>
        <taxon>Bacteria</taxon>
        <taxon>Bacillati</taxon>
        <taxon>Cyanobacteriota</taxon>
        <taxon>Cyanophyceae</taxon>
        <taxon>Oscillatoriophycideae</taxon>
        <taxon>Chroococcales</taxon>
        <taxon>Geminocystaceae</taxon>
        <taxon>Cyanobacterium</taxon>
    </lineage>
</organism>
<dbReference type="STRING" id="292563.Cyast_1772"/>
<dbReference type="AlphaFoldDB" id="K9YNS5"/>
<dbReference type="PATRIC" id="fig|292563.3.peg.1852"/>
<dbReference type="EMBL" id="CP003940">
    <property type="protein sequence ID" value="AFZ47728.1"/>
    <property type="molecule type" value="Genomic_DNA"/>
</dbReference>
<evidence type="ECO:0000313" key="4">
    <source>
        <dbReference type="EMBL" id="AFZ47728.1"/>
    </source>
</evidence>
<dbReference type="GO" id="GO:0015288">
    <property type="term" value="F:porin activity"/>
    <property type="evidence" value="ECO:0007669"/>
    <property type="project" value="InterPro"/>
</dbReference>
<proteinExistence type="inferred from homology"/>
<dbReference type="InterPro" id="IPR007049">
    <property type="entry name" value="Carb-sel_porin_OprB"/>
</dbReference>
<dbReference type="Proteomes" id="UP000010483">
    <property type="component" value="Chromosome"/>
</dbReference>
<dbReference type="InterPro" id="IPR001119">
    <property type="entry name" value="SLH_dom"/>
</dbReference>
<dbReference type="GO" id="GO:0008643">
    <property type="term" value="P:carbohydrate transport"/>
    <property type="evidence" value="ECO:0007669"/>
    <property type="project" value="InterPro"/>
</dbReference>
<dbReference type="NCBIfam" id="NF033921">
    <property type="entry name" value="por_somb"/>
    <property type="match status" value="1"/>
</dbReference>
<gene>
    <name evidence="4" type="ordered locus">Cyast_1772</name>
</gene>
<feature type="domain" description="SLH" evidence="3">
    <location>
        <begin position="60"/>
        <end position="124"/>
    </location>
</feature>
<dbReference type="Pfam" id="PF04966">
    <property type="entry name" value="OprB"/>
    <property type="match status" value="1"/>
</dbReference>
<dbReference type="BioCyc" id="CSTA292563:G1353-1778-MONOMER"/>
<dbReference type="eggNOG" id="COG3827">
    <property type="taxonomic scope" value="Bacteria"/>
</dbReference>
<evidence type="ECO:0000259" key="3">
    <source>
        <dbReference type="PROSITE" id="PS51272"/>
    </source>
</evidence>
<evidence type="ECO:0000256" key="2">
    <source>
        <dbReference type="RuleBase" id="RU363072"/>
    </source>
</evidence>
<dbReference type="InterPro" id="IPR047684">
    <property type="entry name" value="Por_som-like"/>
</dbReference>
<dbReference type="PANTHER" id="PTHR43308:SF1">
    <property type="entry name" value="OUTER MEMBRANE PROTEIN ALPHA"/>
    <property type="match status" value="1"/>
</dbReference>
<dbReference type="Gene3D" id="2.40.160.180">
    <property type="entry name" value="Carbohydrate-selective porin OprB"/>
    <property type="match status" value="1"/>
</dbReference>
<dbReference type="InterPro" id="IPR038673">
    <property type="entry name" value="OprB_sf"/>
</dbReference>
<dbReference type="PANTHER" id="PTHR43308">
    <property type="entry name" value="OUTER MEMBRANE PROTEIN ALPHA-RELATED"/>
    <property type="match status" value="1"/>
</dbReference>
<dbReference type="HOGENOM" id="CLU_018575_1_0_3"/>
<accession>K9YNS5</accession>
<dbReference type="GO" id="GO:0016020">
    <property type="term" value="C:membrane"/>
    <property type="evidence" value="ECO:0007669"/>
    <property type="project" value="InterPro"/>
</dbReference>
<dbReference type="Pfam" id="PF00395">
    <property type="entry name" value="SLH"/>
    <property type="match status" value="1"/>
</dbReference>
<comment type="similarity">
    <text evidence="1 2">Belongs to the OprB family.</text>
</comment>
<sequence>MLTNNVRPIPAFLSNTFKYLLFTLIILGWTNKSVFAQEQTESASPDFLPTNTSSMNQINRVSNLRDVSPTDWAYEALRSLVERYGCIVGYPDGTFRGDRALSRYEFAAGLQSCLNQIETLIGQGGVNTEDLEQLQRLTQEFSPELANLGNRIDNLESRIAFLEDNQFSTTSKLLGNLVTQTNFYFGEKGEAQASLQYNAFLASITSFTGRDSLLVGFASTNTTFPNIANTNDGRMVGATREGTSYAASAGDLRGDIRIINLNYDFPITDNLRATLTGVNRFNFSPAFLGNFVTEYTFGRGPVSAFATAPPVYLIGGGNGGFALTYQASPSTVLSANYNTTFGNDPEFGLSKGDYVASFEVKYNPSPRFFVQALYQNGYFGPGNFGFNNGQFFQDSGFVGTALANRFAKPGVLFPDASAVSTNAYQVGGYYVFSPRFSLGGWVNFINARLIEKGDAEIWSYSIQAAFPDLFREGNLGGLVVGVEPTLTGLRTDLPHASFKNDTSLHIEAYYRHQINRNISITPYLIWITAPNQDRDNSSFVVSGFRTIFSF</sequence>
<reference evidence="5" key="1">
    <citation type="journal article" date="2013" name="Proc. Natl. Acad. Sci. U.S.A.">
        <title>Improving the coverage of the cyanobacterial phylum using diversity-driven genome sequencing.</title>
        <authorList>
            <person name="Shih P.M."/>
            <person name="Wu D."/>
            <person name="Latifi A."/>
            <person name="Axen S.D."/>
            <person name="Fewer D.P."/>
            <person name="Talla E."/>
            <person name="Calteau A."/>
            <person name="Cai F."/>
            <person name="Tandeau de Marsac N."/>
            <person name="Rippka R."/>
            <person name="Herdman M."/>
            <person name="Sivonen K."/>
            <person name="Coursin T."/>
            <person name="Laurent T."/>
            <person name="Goodwin L."/>
            <person name="Nolan M."/>
            <person name="Davenport K.W."/>
            <person name="Han C.S."/>
            <person name="Rubin E.M."/>
            <person name="Eisen J.A."/>
            <person name="Woyke T."/>
            <person name="Gugger M."/>
            <person name="Kerfeld C.A."/>
        </authorList>
    </citation>
    <scope>NUCLEOTIDE SEQUENCE [LARGE SCALE GENOMIC DNA]</scope>
    <source>
        <strain evidence="5">ATCC 29140 / PCC 7202</strain>
    </source>
</reference>
<keyword evidence="5" id="KW-1185">Reference proteome</keyword>
<dbReference type="KEGG" id="csn:Cyast_1772"/>
<evidence type="ECO:0000313" key="5">
    <source>
        <dbReference type="Proteomes" id="UP000010483"/>
    </source>
</evidence>